<keyword evidence="2" id="KW-1185">Reference proteome</keyword>
<comment type="caution">
    <text evidence="1">The sequence shown here is derived from an EMBL/GenBank/DDBJ whole genome shotgun (WGS) entry which is preliminary data.</text>
</comment>
<sequence>MASLLTLSNELLTQIVENIESDPSNALYPTLFVCKRLHTIASHFLYQHIHLKSGLNNKSTLQTFAREPRRCTIKSLRMQFQPGHLSAFQLSLPAASRCLETFYSTLRTLRLTTFAFNQPRPESTSTMIPLRVIINILENLPSIVRNLELDIRELVHNPYIYEYISTLIP</sequence>
<evidence type="ECO:0008006" key="3">
    <source>
        <dbReference type="Google" id="ProtNLM"/>
    </source>
</evidence>
<accession>A0A9P4NUI6</accession>
<organism evidence="1 2">
    <name type="scientific">Tothia fuscella</name>
    <dbReference type="NCBI Taxonomy" id="1048955"/>
    <lineage>
        <taxon>Eukaryota</taxon>
        <taxon>Fungi</taxon>
        <taxon>Dikarya</taxon>
        <taxon>Ascomycota</taxon>
        <taxon>Pezizomycotina</taxon>
        <taxon>Dothideomycetes</taxon>
        <taxon>Pleosporomycetidae</taxon>
        <taxon>Venturiales</taxon>
        <taxon>Cylindrosympodiaceae</taxon>
        <taxon>Tothia</taxon>
    </lineage>
</organism>
<dbReference type="Proteomes" id="UP000800235">
    <property type="component" value="Unassembled WGS sequence"/>
</dbReference>
<gene>
    <name evidence="1" type="ORF">EJ08DRAFT_170559</name>
</gene>
<evidence type="ECO:0000313" key="1">
    <source>
        <dbReference type="EMBL" id="KAF2431952.1"/>
    </source>
</evidence>
<protein>
    <recommendedName>
        <fullName evidence="3">F-box domain-containing protein</fullName>
    </recommendedName>
</protein>
<evidence type="ECO:0000313" key="2">
    <source>
        <dbReference type="Proteomes" id="UP000800235"/>
    </source>
</evidence>
<name>A0A9P4NUI6_9PEZI</name>
<reference evidence="1" key="1">
    <citation type="journal article" date="2020" name="Stud. Mycol.">
        <title>101 Dothideomycetes genomes: a test case for predicting lifestyles and emergence of pathogens.</title>
        <authorList>
            <person name="Haridas S."/>
            <person name="Albert R."/>
            <person name="Binder M."/>
            <person name="Bloem J."/>
            <person name="Labutti K."/>
            <person name="Salamov A."/>
            <person name="Andreopoulos B."/>
            <person name="Baker S."/>
            <person name="Barry K."/>
            <person name="Bills G."/>
            <person name="Bluhm B."/>
            <person name="Cannon C."/>
            <person name="Castanera R."/>
            <person name="Culley D."/>
            <person name="Daum C."/>
            <person name="Ezra D."/>
            <person name="Gonzalez J."/>
            <person name="Henrissat B."/>
            <person name="Kuo A."/>
            <person name="Liang C."/>
            <person name="Lipzen A."/>
            <person name="Lutzoni F."/>
            <person name="Magnuson J."/>
            <person name="Mondo S."/>
            <person name="Nolan M."/>
            <person name="Ohm R."/>
            <person name="Pangilinan J."/>
            <person name="Park H.-J."/>
            <person name="Ramirez L."/>
            <person name="Alfaro M."/>
            <person name="Sun H."/>
            <person name="Tritt A."/>
            <person name="Yoshinaga Y."/>
            <person name="Zwiers L.-H."/>
            <person name="Turgeon B."/>
            <person name="Goodwin S."/>
            <person name="Spatafora J."/>
            <person name="Crous P."/>
            <person name="Grigoriev I."/>
        </authorList>
    </citation>
    <scope>NUCLEOTIDE SEQUENCE</scope>
    <source>
        <strain evidence="1">CBS 130266</strain>
    </source>
</reference>
<dbReference type="AlphaFoldDB" id="A0A9P4NUI6"/>
<dbReference type="EMBL" id="MU007029">
    <property type="protein sequence ID" value="KAF2431952.1"/>
    <property type="molecule type" value="Genomic_DNA"/>
</dbReference>
<proteinExistence type="predicted"/>